<name>A0AAN6WR06_9PEZI</name>
<evidence type="ECO:0000256" key="4">
    <source>
        <dbReference type="SAM" id="MobiDB-lite"/>
    </source>
</evidence>
<keyword evidence="2" id="KW-0677">Repeat</keyword>
<dbReference type="Pfam" id="PF26082">
    <property type="entry name" value="zf-C2H2_AcuF"/>
    <property type="match status" value="1"/>
</dbReference>
<dbReference type="InterPro" id="IPR013087">
    <property type="entry name" value="Znf_C2H2_type"/>
</dbReference>
<dbReference type="InterPro" id="IPR015943">
    <property type="entry name" value="WD40/YVTN_repeat-like_dom_sf"/>
</dbReference>
<evidence type="ECO:0000313" key="7">
    <source>
        <dbReference type="Proteomes" id="UP001302126"/>
    </source>
</evidence>
<accession>A0AAN6WR06</accession>
<evidence type="ECO:0000256" key="1">
    <source>
        <dbReference type="ARBA" id="ARBA00022574"/>
    </source>
</evidence>
<evidence type="ECO:0000313" key="6">
    <source>
        <dbReference type="EMBL" id="KAK4186118.1"/>
    </source>
</evidence>
<dbReference type="InterPro" id="IPR019775">
    <property type="entry name" value="WD40_repeat_CS"/>
</dbReference>
<dbReference type="PROSITE" id="PS50294">
    <property type="entry name" value="WD_REPEATS_REGION"/>
    <property type="match status" value="7"/>
</dbReference>
<organism evidence="6 7">
    <name type="scientific">Podospora australis</name>
    <dbReference type="NCBI Taxonomy" id="1536484"/>
    <lineage>
        <taxon>Eukaryota</taxon>
        <taxon>Fungi</taxon>
        <taxon>Dikarya</taxon>
        <taxon>Ascomycota</taxon>
        <taxon>Pezizomycotina</taxon>
        <taxon>Sordariomycetes</taxon>
        <taxon>Sordariomycetidae</taxon>
        <taxon>Sordariales</taxon>
        <taxon>Podosporaceae</taxon>
        <taxon>Podospora</taxon>
    </lineage>
</organism>
<gene>
    <name evidence="6" type="ORF">QBC35DRAFT_284053</name>
</gene>
<feature type="domain" description="C2H2-type" evidence="5">
    <location>
        <begin position="421"/>
        <end position="444"/>
    </location>
</feature>
<dbReference type="InterPro" id="IPR001680">
    <property type="entry name" value="WD40_rpt"/>
</dbReference>
<comment type="caution">
    <text evidence="6">The sequence shown here is derived from an EMBL/GenBank/DDBJ whole genome shotgun (WGS) entry which is preliminary data.</text>
</comment>
<feature type="region of interest" description="Disordered" evidence="4">
    <location>
        <begin position="506"/>
        <end position="529"/>
    </location>
</feature>
<dbReference type="SMART" id="SM00355">
    <property type="entry name" value="ZnF_C2H2"/>
    <property type="match status" value="4"/>
</dbReference>
<dbReference type="AlphaFoldDB" id="A0AAN6WR06"/>
<dbReference type="EMBL" id="MU864431">
    <property type="protein sequence ID" value="KAK4186118.1"/>
    <property type="molecule type" value="Genomic_DNA"/>
</dbReference>
<feature type="repeat" description="WD" evidence="3">
    <location>
        <begin position="778"/>
        <end position="819"/>
    </location>
</feature>
<dbReference type="Proteomes" id="UP001302126">
    <property type="component" value="Unassembled WGS sequence"/>
</dbReference>
<feature type="repeat" description="WD" evidence="3">
    <location>
        <begin position="820"/>
        <end position="861"/>
    </location>
</feature>
<dbReference type="InterPro" id="IPR020472">
    <property type="entry name" value="WD40_PAC1"/>
</dbReference>
<keyword evidence="7" id="KW-1185">Reference proteome</keyword>
<sequence>MSAGTSPTGNASLGATSRRCVAAFSILLAGLEVTHDGYKALMPPIALRNQRDRFRVWAGNLGALQHGRASLDFRLRESSLMRITVLKLLTQLKDALIKSNEVVQGLRLPLEKQFSDQHWEDSDSSEDDVGQERSQCRTHQRTELGQNMLEITQAISALFKLSFKIRNPSTRSTTQSTLRALLFKQMIQVDEATTVDLLTAYADFDVAHIREKFRQMRCASTDEISDDYLVERWGKSVTNRRRFFGYWKRHARKLAQETEEERLRNEQSLSAHPDVFLANTGTALEGMFANTLTGNRETQSTAGETILSATEGTAYDRKLDDDVDMQSVISYTSTAFSHDGTSMADLPQPPRTETGQAEFKCPYCWVVCPIRHAKGKHWREHILQDLQPYMCTYNDCPDPDAMYGTRQAWLSHEAQTHRKVWRCFEHTVLFGSPRALKEHLETRHPNLGASQIQTMIDLGHATILDDRSVCPFCLSEQPFEQKDLISHMASHMKSLALFSVPISAQDKDDESMSGKSNSSGAQGGGGRSVDSLRSVALDFPEEVVGNDPDEETPATARTSKVINGHKSGVWSLAFSPDGRQLASGSNDKTIKLWDVATWQCLRALKGHKQAVYTVVYSNDGSQLISSSADNCIKVWDVATGKCLRTLAEHEGKVLSIALSKDASGCRLVSCSADKTIKIWNMVPNSVKSLGTITTDHDGDVNSIVWLDYMNIRVASASDDHTIKIWNTITGECEKTLEGHTDWVREVVASKDGKHLYSISNDEMVKKWDLETGECVRTIVGHTAWVLSLIASPDGTKVVTGGKDKVINIFDAQTGMTVETLEQHNGSVLSLAFSPDGKLLASGSVDKTIRIWDWEERSEHREAA</sequence>
<feature type="repeat" description="WD" evidence="3">
    <location>
        <begin position="562"/>
        <end position="603"/>
    </location>
</feature>
<dbReference type="SMART" id="SM00320">
    <property type="entry name" value="WD40"/>
    <property type="match status" value="7"/>
</dbReference>
<dbReference type="InterPro" id="IPR036322">
    <property type="entry name" value="WD40_repeat_dom_sf"/>
</dbReference>
<dbReference type="PANTHER" id="PTHR19879:SF9">
    <property type="entry name" value="TRANSCRIPTION INITIATION FACTOR TFIID SUBUNIT 5"/>
    <property type="match status" value="1"/>
</dbReference>
<dbReference type="PANTHER" id="PTHR19879">
    <property type="entry name" value="TRANSCRIPTION INITIATION FACTOR TFIID"/>
    <property type="match status" value="1"/>
</dbReference>
<protein>
    <submittedName>
        <fullName evidence="6">WD40-repeat-containing domain protein</fullName>
    </submittedName>
</protein>
<feature type="domain" description="C2H2-type" evidence="5">
    <location>
        <begin position="389"/>
        <end position="417"/>
    </location>
</feature>
<dbReference type="Pfam" id="PF00400">
    <property type="entry name" value="WD40"/>
    <property type="match status" value="7"/>
</dbReference>
<keyword evidence="1 3" id="KW-0853">WD repeat</keyword>
<dbReference type="InterPro" id="IPR058925">
    <property type="entry name" value="zf-C2H2_AcuF"/>
</dbReference>
<reference evidence="6" key="1">
    <citation type="journal article" date="2023" name="Mol. Phylogenet. Evol.">
        <title>Genome-scale phylogeny and comparative genomics of the fungal order Sordariales.</title>
        <authorList>
            <person name="Hensen N."/>
            <person name="Bonometti L."/>
            <person name="Westerberg I."/>
            <person name="Brannstrom I.O."/>
            <person name="Guillou S."/>
            <person name="Cros-Aarteil S."/>
            <person name="Calhoun S."/>
            <person name="Haridas S."/>
            <person name="Kuo A."/>
            <person name="Mondo S."/>
            <person name="Pangilinan J."/>
            <person name="Riley R."/>
            <person name="LaButti K."/>
            <person name="Andreopoulos B."/>
            <person name="Lipzen A."/>
            <person name="Chen C."/>
            <person name="Yan M."/>
            <person name="Daum C."/>
            <person name="Ng V."/>
            <person name="Clum A."/>
            <person name="Steindorff A."/>
            <person name="Ohm R.A."/>
            <person name="Martin F."/>
            <person name="Silar P."/>
            <person name="Natvig D.O."/>
            <person name="Lalanne C."/>
            <person name="Gautier V."/>
            <person name="Ament-Velasquez S.L."/>
            <person name="Kruys A."/>
            <person name="Hutchinson M.I."/>
            <person name="Powell A.J."/>
            <person name="Barry K."/>
            <person name="Miller A.N."/>
            <person name="Grigoriev I.V."/>
            <person name="Debuchy R."/>
            <person name="Gladieux P."/>
            <person name="Hiltunen Thoren M."/>
            <person name="Johannesson H."/>
        </authorList>
    </citation>
    <scope>NUCLEOTIDE SEQUENCE</scope>
    <source>
        <strain evidence="6">PSN309</strain>
    </source>
</reference>
<dbReference type="PROSITE" id="PS50082">
    <property type="entry name" value="WD_REPEATS_2"/>
    <property type="match status" value="7"/>
</dbReference>
<evidence type="ECO:0000259" key="5">
    <source>
        <dbReference type="SMART" id="SM00355"/>
    </source>
</evidence>
<feature type="repeat" description="WD" evidence="3">
    <location>
        <begin position="646"/>
        <end position="681"/>
    </location>
</feature>
<evidence type="ECO:0000256" key="2">
    <source>
        <dbReference type="ARBA" id="ARBA00022737"/>
    </source>
</evidence>
<dbReference type="Gene3D" id="2.130.10.10">
    <property type="entry name" value="YVTN repeat-like/Quinoprotein amine dehydrogenase"/>
    <property type="match status" value="2"/>
</dbReference>
<feature type="repeat" description="WD" evidence="3">
    <location>
        <begin position="736"/>
        <end position="777"/>
    </location>
</feature>
<feature type="domain" description="C2H2-type" evidence="5">
    <location>
        <begin position="359"/>
        <end position="381"/>
    </location>
</feature>
<dbReference type="PRINTS" id="PR00320">
    <property type="entry name" value="GPROTEINBRPT"/>
</dbReference>
<reference evidence="6" key="2">
    <citation type="submission" date="2023-05" db="EMBL/GenBank/DDBJ databases">
        <authorList>
            <consortium name="Lawrence Berkeley National Laboratory"/>
            <person name="Steindorff A."/>
            <person name="Hensen N."/>
            <person name="Bonometti L."/>
            <person name="Westerberg I."/>
            <person name="Brannstrom I.O."/>
            <person name="Guillou S."/>
            <person name="Cros-Aarteil S."/>
            <person name="Calhoun S."/>
            <person name="Haridas S."/>
            <person name="Kuo A."/>
            <person name="Mondo S."/>
            <person name="Pangilinan J."/>
            <person name="Riley R."/>
            <person name="Labutti K."/>
            <person name="Andreopoulos B."/>
            <person name="Lipzen A."/>
            <person name="Chen C."/>
            <person name="Yanf M."/>
            <person name="Daum C."/>
            <person name="Ng V."/>
            <person name="Clum A."/>
            <person name="Ohm R."/>
            <person name="Martin F."/>
            <person name="Silar P."/>
            <person name="Natvig D."/>
            <person name="Lalanne C."/>
            <person name="Gautier V."/>
            <person name="Ament-Velasquez S.L."/>
            <person name="Kruys A."/>
            <person name="Hutchinson M.I."/>
            <person name="Powell A.J."/>
            <person name="Barry K."/>
            <person name="Miller A.N."/>
            <person name="Grigoriev I.V."/>
            <person name="Debuchy R."/>
            <person name="Gladieux P."/>
            <person name="Thoren M.H."/>
            <person name="Johannesson H."/>
        </authorList>
    </citation>
    <scope>NUCLEOTIDE SEQUENCE</scope>
    <source>
        <strain evidence="6">PSN309</strain>
    </source>
</reference>
<dbReference type="SUPFAM" id="SSF50978">
    <property type="entry name" value="WD40 repeat-like"/>
    <property type="match status" value="1"/>
</dbReference>
<feature type="repeat" description="WD" evidence="3">
    <location>
        <begin position="604"/>
        <end position="645"/>
    </location>
</feature>
<dbReference type="PROSITE" id="PS00678">
    <property type="entry name" value="WD_REPEATS_1"/>
    <property type="match status" value="3"/>
</dbReference>
<feature type="domain" description="C2H2-type" evidence="5">
    <location>
        <begin position="468"/>
        <end position="491"/>
    </location>
</feature>
<feature type="repeat" description="WD" evidence="3">
    <location>
        <begin position="693"/>
        <end position="735"/>
    </location>
</feature>
<proteinExistence type="predicted"/>
<evidence type="ECO:0000256" key="3">
    <source>
        <dbReference type="PROSITE-ProRule" id="PRU00221"/>
    </source>
</evidence>
<dbReference type="CDD" id="cd00200">
    <property type="entry name" value="WD40"/>
    <property type="match status" value="1"/>
</dbReference>